<keyword evidence="8" id="KW-1185">Reference proteome</keyword>
<dbReference type="InterPro" id="IPR001638">
    <property type="entry name" value="Solute-binding_3/MltF_N"/>
</dbReference>
<dbReference type="RefSeq" id="WP_126380521.1">
    <property type="nucleotide sequence ID" value="NZ_AP017378.1"/>
</dbReference>
<dbReference type="Pfam" id="PF00497">
    <property type="entry name" value="SBP_bac_3"/>
    <property type="match status" value="1"/>
</dbReference>
<dbReference type="PANTHER" id="PTHR35936">
    <property type="entry name" value="MEMBRANE-BOUND LYTIC MUREIN TRANSGLYCOSYLASE F"/>
    <property type="match status" value="1"/>
</dbReference>
<dbReference type="SUPFAM" id="SSF53850">
    <property type="entry name" value="Periplasmic binding protein-like II"/>
    <property type="match status" value="1"/>
</dbReference>
<dbReference type="EMBL" id="AP017378">
    <property type="protein sequence ID" value="BBD09513.1"/>
    <property type="molecule type" value="Genomic_DNA"/>
</dbReference>
<evidence type="ECO:0000256" key="1">
    <source>
        <dbReference type="ARBA" id="ARBA00004196"/>
    </source>
</evidence>
<dbReference type="Gene3D" id="3.40.190.10">
    <property type="entry name" value="Periplasmic binding protein-like II"/>
    <property type="match status" value="2"/>
</dbReference>
<dbReference type="GO" id="GO:0030313">
    <property type="term" value="C:cell envelope"/>
    <property type="evidence" value="ECO:0007669"/>
    <property type="project" value="UniProtKB-SubCell"/>
</dbReference>
<feature type="chain" id="PRO_5016332864" evidence="5">
    <location>
        <begin position="27"/>
        <end position="252"/>
    </location>
</feature>
<keyword evidence="3 5" id="KW-0732">Signal</keyword>
<dbReference type="SMART" id="SM00062">
    <property type="entry name" value="PBPb"/>
    <property type="match status" value="1"/>
</dbReference>
<evidence type="ECO:0000313" key="7">
    <source>
        <dbReference type="EMBL" id="BBD09513.1"/>
    </source>
</evidence>
<feature type="signal peptide" evidence="5">
    <location>
        <begin position="1"/>
        <end position="26"/>
    </location>
</feature>
<evidence type="ECO:0000256" key="5">
    <source>
        <dbReference type="SAM" id="SignalP"/>
    </source>
</evidence>
<dbReference type="AlphaFoldDB" id="A0A2Z6B238"/>
<dbReference type="InterPro" id="IPR018313">
    <property type="entry name" value="SBP_3_CS"/>
</dbReference>
<proteinExistence type="inferred from homology"/>
<evidence type="ECO:0000259" key="6">
    <source>
        <dbReference type="SMART" id="SM00062"/>
    </source>
</evidence>
<evidence type="ECO:0000256" key="3">
    <source>
        <dbReference type="ARBA" id="ARBA00022729"/>
    </source>
</evidence>
<organism evidence="7 8">
    <name type="scientific">Desulfovibrio ferrophilus</name>
    <dbReference type="NCBI Taxonomy" id="241368"/>
    <lineage>
        <taxon>Bacteria</taxon>
        <taxon>Pseudomonadati</taxon>
        <taxon>Thermodesulfobacteriota</taxon>
        <taxon>Desulfovibrionia</taxon>
        <taxon>Desulfovibrionales</taxon>
        <taxon>Desulfovibrionaceae</taxon>
        <taxon>Desulfovibrio</taxon>
    </lineage>
</organism>
<dbReference type="OrthoDB" id="370676at2"/>
<evidence type="ECO:0000256" key="2">
    <source>
        <dbReference type="ARBA" id="ARBA00010333"/>
    </source>
</evidence>
<evidence type="ECO:0000313" key="8">
    <source>
        <dbReference type="Proteomes" id="UP000269883"/>
    </source>
</evidence>
<protein>
    <submittedName>
        <fullName evidence="7">Extracellular solute-binding protein family 3</fullName>
    </submittedName>
</protein>
<feature type="domain" description="Solute-binding protein family 3/N-terminal" evidence="6">
    <location>
        <begin position="28"/>
        <end position="252"/>
    </location>
</feature>
<dbReference type="PROSITE" id="PS01039">
    <property type="entry name" value="SBP_BACTERIAL_3"/>
    <property type="match status" value="1"/>
</dbReference>
<accession>A0A2Z6B238</accession>
<name>A0A2Z6B238_9BACT</name>
<reference evidence="7 8" key="1">
    <citation type="journal article" date="2018" name="Sci. Adv.">
        <title>Multi-heme cytochromes provide a pathway for survival in energy-limited environments.</title>
        <authorList>
            <person name="Deng X."/>
            <person name="Dohmae N."/>
            <person name="Nealson K.H."/>
            <person name="Hashimoto K."/>
            <person name="Okamoto A."/>
        </authorList>
    </citation>
    <scope>NUCLEOTIDE SEQUENCE [LARGE SCALE GENOMIC DNA]</scope>
    <source>
        <strain evidence="7 8">IS5</strain>
    </source>
</reference>
<dbReference type="Proteomes" id="UP000269883">
    <property type="component" value="Chromosome"/>
</dbReference>
<comment type="similarity">
    <text evidence="2 4">Belongs to the bacterial solute-binding protein 3 family.</text>
</comment>
<gene>
    <name evidence="7" type="ORF">DFE_2787</name>
</gene>
<sequence>MQSLKCTALTFFIALVYTLLPVSAQAESIEVATDYWPPFRMTTASGDIIGLDVELMEEIGNRMGLKFEFIRYPWARCLTNLKSGESDFMTGLAKTPDRETFIAYTTPPYYTCHPTFYTQKGMGQTIQSYADLQGHEVGYVRASKYFDQFDNDTTLSKQDLTDEKTMLRMLVSGRLGVIIGTDCQITHDIQSMGLGDKVEPIAYKPDVPIHLYIGISRNSPYLRRMNDFNAILAEMISDGTIEMIAARYFTHE</sequence>
<evidence type="ECO:0000256" key="4">
    <source>
        <dbReference type="RuleBase" id="RU003744"/>
    </source>
</evidence>
<dbReference type="KEGG" id="dfl:DFE_2787"/>
<dbReference type="PANTHER" id="PTHR35936:SF25">
    <property type="entry name" value="ABC TRANSPORTER SUBSTRATE-BINDING PROTEIN"/>
    <property type="match status" value="1"/>
</dbReference>
<comment type="subcellular location">
    <subcellularLocation>
        <location evidence="1">Cell envelope</location>
    </subcellularLocation>
</comment>